<dbReference type="FunFam" id="3.40.50.720:FF:000084">
    <property type="entry name" value="Short-chain dehydrogenase reductase"/>
    <property type="match status" value="1"/>
</dbReference>
<evidence type="ECO:0000313" key="4">
    <source>
        <dbReference type="EMBL" id="PAU79493.1"/>
    </source>
</evidence>
<evidence type="ECO:0000256" key="1">
    <source>
        <dbReference type="ARBA" id="ARBA00006484"/>
    </source>
</evidence>
<evidence type="ECO:0000313" key="5">
    <source>
        <dbReference type="Proteomes" id="UP000217771"/>
    </source>
</evidence>
<dbReference type="Gene3D" id="3.40.50.720">
    <property type="entry name" value="NAD(P)-binding Rossmann-like Domain"/>
    <property type="match status" value="1"/>
</dbReference>
<dbReference type="SUPFAM" id="SSF51735">
    <property type="entry name" value="NAD(P)-binding Rossmann-fold domains"/>
    <property type="match status" value="1"/>
</dbReference>
<organism evidence="4 5">
    <name type="scientific">Halomonas salipaludis</name>
    <dbReference type="NCBI Taxonomy" id="2032625"/>
    <lineage>
        <taxon>Bacteria</taxon>
        <taxon>Pseudomonadati</taxon>
        <taxon>Pseudomonadota</taxon>
        <taxon>Gammaproteobacteria</taxon>
        <taxon>Oceanospirillales</taxon>
        <taxon>Halomonadaceae</taxon>
        <taxon>Halomonas</taxon>
    </lineage>
</organism>
<dbReference type="InterPro" id="IPR002347">
    <property type="entry name" value="SDR_fam"/>
</dbReference>
<dbReference type="InterPro" id="IPR020904">
    <property type="entry name" value="Sc_DH/Rdtase_CS"/>
</dbReference>
<dbReference type="Proteomes" id="UP000217771">
    <property type="component" value="Unassembled WGS sequence"/>
</dbReference>
<comment type="caution">
    <text evidence="4">The sequence shown here is derived from an EMBL/GenBank/DDBJ whole genome shotgun (WGS) entry which is preliminary data.</text>
</comment>
<dbReference type="AlphaFoldDB" id="A0A2A2F4M7"/>
<dbReference type="OrthoDB" id="9806974at2"/>
<evidence type="ECO:0000256" key="3">
    <source>
        <dbReference type="ARBA" id="ARBA00023027"/>
    </source>
</evidence>
<dbReference type="PANTHER" id="PTHR43477">
    <property type="entry name" value="DIHYDROANTICAPSIN 7-DEHYDROGENASE"/>
    <property type="match status" value="1"/>
</dbReference>
<dbReference type="PROSITE" id="PS00061">
    <property type="entry name" value="ADH_SHORT"/>
    <property type="match status" value="1"/>
</dbReference>
<dbReference type="PRINTS" id="PR00081">
    <property type="entry name" value="GDHRDH"/>
</dbReference>
<dbReference type="PANTHER" id="PTHR43477:SF4">
    <property type="entry name" value="DEHYDROGENASE_REDUCTASE SDR FAMILY MEMBER 6"/>
    <property type="match status" value="1"/>
</dbReference>
<evidence type="ECO:0000256" key="2">
    <source>
        <dbReference type="ARBA" id="ARBA00023002"/>
    </source>
</evidence>
<keyword evidence="5" id="KW-1185">Reference proteome</keyword>
<sequence>MQRLNNKTALITAAGNGIGHAAARRFAAEGARVIATDIDADALATLHTTAGIETRRLDVTDSAQIATLVAELERIDVLFNCAGYVADGSLLECEESAWQRSFELNVTAMFHLTRAVLPGMIDAGGGSVINMASVASSLKGVPNRCAYGASKAAVIGLTKSIAADYVGHGIRCNAICPGTVESPSLRQRIRLQAERQGRDEASVFAEFEARQPLGRLGRAEEIAALACYLAADESGYTTGTTHTIDGGWLT</sequence>
<keyword evidence="2" id="KW-0560">Oxidoreductase</keyword>
<accession>A0A2A2F4M7</accession>
<dbReference type="InterPro" id="IPR051122">
    <property type="entry name" value="SDR_DHRS6-like"/>
</dbReference>
<name>A0A2A2F4M7_9GAMM</name>
<dbReference type="InterPro" id="IPR036291">
    <property type="entry name" value="NAD(P)-bd_dom_sf"/>
</dbReference>
<protein>
    <submittedName>
        <fullName evidence="4">NAD(P)-dependent oxidoreductase</fullName>
    </submittedName>
</protein>
<dbReference type="EMBL" id="NSKB01000001">
    <property type="protein sequence ID" value="PAU79493.1"/>
    <property type="molecule type" value="Genomic_DNA"/>
</dbReference>
<dbReference type="GO" id="GO:0016491">
    <property type="term" value="F:oxidoreductase activity"/>
    <property type="evidence" value="ECO:0007669"/>
    <property type="project" value="UniProtKB-KW"/>
</dbReference>
<keyword evidence="3" id="KW-0520">NAD</keyword>
<dbReference type="Pfam" id="PF13561">
    <property type="entry name" value="adh_short_C2"/>
    <property type="match status" value="1"/>
</dbReference>
<reference evidence="4 5" key="1">
    <citation type="submission" date="2017-08" db="EMBL/GenBank/DDBJ databases">
        <title>Halomonas alkalisoli sp. nov., isolated from saline alkaline soil.</title>
        <authorList>
            <person name="Wang D."/>
            <person name="Zhang G."/>
        </authorList>
    </citation>
    <scope>NUCLEOTIDE SEQUENCE [LARGE SCALE GENOMIC DNA]</scope>
    <source>
        <strain evidence="4 5">WRN001</strain>
    </source>
</reference>
<gene>
    <name evidence="4" type="ORF">CK498_03785</name>
</gene>
<proteinExistence type="inferred from homology"/>
<dbReference type="RefSeq" id="WP_095619503.1">
    <property type="nucleotide sequence ID" value="NZ_NSKB01000001.1"/>
</dbReference>
<dbReference type="PRINTS" id="PR00080">
    <property type="entry name" value="SDRFAMILY"/>
</dbReference>
<comment type="similarity">
    <text evidence="1">Belongs to the short-chain dehydrogenases/reductases (SDR) family.</text>
</comment>